<evidence type="ECO:0000256" key="1">
    <source>
        <dbReference type="SAM" id="Phobius"/>
    </source>
</evidence>
<keyword evidence="4" id="KW-1185">Reference proteome</keyword>
<organism evidence="3 4">
    <name type="scientific">Thiomonas bhubaneswarensis</name>
    <dbReference type="NCBI Taxonomy" id="339866"/>
    <lineage>
        <taxon>Bacteria</taxon>
        <taxon>Pseudomonadati</taxon>
        <taxon>Pseudomonadota</taxon>
        <taxon>Betaproteobacteria</taxon>
        <taxon>Burkholderiales</taxon>
        <taxon>Thiomonas</taxon>
    </lineage>
</organism>
<evidence type="ECO:0000313" key="4">
    <source>
        <dbReference type="Proteomes" id="UP000183649"/>
    </source>
</evidence>
<dbReference type="EMBL" id="CYHF01000002">
    <property type="protein sequence ID" value="CUA94625.1"/>
    <property type="molecule type" value="Genomic_DNA"/>
</dbReference>
<dbReference type="Gene3D" id="3.40.50.410">
    <property type="entry name" value="von Willebrand factor, type A domain"/>
    <property type="match status" value="1"/>
</dbReference>
<dbReference type="Proteomes" id="UP000183649">
    <property type="component" value="Unassembled WGS sequence"/>
</dbReference>
<gene>
    <name evidence="3" type="ORF">Ga0061069_102157</name>
</gene>
<keyword evidence="1" id="KW-1133">Transmembrane helix</keyword>
<accession>A0A0K6HUQ9</accession>
<dbReference type="SUPFAM" id="SSF53300">
    <property type="entry name" value="vWA-like"/>
    <property type="match status" value="1"/>
</dbReference>
<dbReference type="InterPro" id="IPR002035">
    <property type="entry name" value="VWF_A"/>
</dbReference>
<dbReference type="PROSITE" id="PS50234">
    <property type="entry name" value="VWFA"/>
    <property type="match status" value="1"/>
</dbReference>
<name>A0A0K6HUQ9_9BURK</name>
<dbReference type="PANTHER" id="PTHR37947:SF1">
    <property type="entry name" value="BLL2462 PROTEIN"/>
    <property type="match status" value="1"/>
</dbReference>
<dbReference type="OrthoDB" id="6206554at2"/>
<dbReference type="STRING" id="339866.GCA_001418255_00681"/>
<evidence type="ECO:0000259" key="2">
    <source>
        <dbReference type="PROSITE" id="PS50234"/>
    </source>
</evidence>
<dbReference type="RefSeq" id="WP_141655715.1">
    <property type="nucleotide sequence ID" value="NZ_CYHF01000002.1"/>
</dbReference>
<keyword evidence="1" id="KW-0812">Transmembrane</keyword>
<dbReference type="AlphaFoldDB" id="A0A0K6HUQ9"/>
<proteinExistence type="predicted"/>
<dbReference type="PANTHER" id="PTHR37947">
    <property type="entry name" value="BLL2462 PROTEIN"/>
    <property type="match status" value="1"/>
</dbReference>
<dbReference type="InterPro" id="IPR036465">
    <property type="entry name" value="vWFA_dom_sf"/>
</dbReference>
<feature type="domain" description="VWFA" evidence="2">
    <location>
        <begin position="105"/>
        <end position="304"/>
    </location>
</feature>
<dbReference type="SMART" id="SM00327">
    <property type="entry name" value="VWA"/>
    <property type="match status" value="1"/>
</dbReference>
<evidence type="ECO:0000313" key="3">
    <source>
        <dbReference type="EMBL" id="CUA94625.1"/>
    </source>
</evidence>
<dbReference type="Pfam" id="PF00092">
    <property type="entry name" value="VWA"/>
    <property type="match status" value="1"/>
</dbReference>
<reference evidence="4" key="1">
    <citation type="submission" date="2015-08" db="EMBL/GenBank/DDBJ databases">
        <authorList>
            <person name="Varghese N."/>
        </authorList>
    </citation>
    <scope>NUCLEOTIDE SEQUENCE [LARGE SCALE GENOMIC DNA]</scope>
    <source>
        <strain evidence="4">DSM 18181</strain>
    </source>
</reference>
<sequence length="344" mass="36334">MNLHSGASLVAWLGELVWAQPLAFALLPLALLPLAAAWRGRVQTEPTGLRWLHPDLHGLLLARPPARRALGAPLLRALAVVALVLALAQPQRLGAWIAAAPEGRDIVVLLDTSLTMGLHDVQWNGKPASRLAVAQRVFADFAEARRGDRFALVAFGSHAATLLPPTFDARAAGQMAGLLAVGQLGDNTALGDAIALALRQVRRDAAQRLRPIIILYTDGGQSNTGQISPADAVALAQHLGVRIYTVEVGSTPDAGQPYTVPAYAGPQPDLRLIAQATGGRFYFAASAGAQQAAVRDIGALNPRLHPPPTRRAVQPLYIWPLLLGVVLMLLAEATPGGGFRRGGR</sequence>
<protein>
    <submittedName>
        <fullName evidence="3">Mg-chelatase subunit ChlD</fullName>
    </submittedName>
</protein>
<keyword evidence="1" id="KW-0472">Membrane</keyword>
<feature type="transmembrane region" description="Helical" evidence="1">
    <location>
        <begin position="316"/>
        <end position="334"/>
    </location>
</feature>